<dbReference type="GO" id="GO:0061503">
    <property type="term" value="F:tRNA threonylcarbamoyladenosine dehydratase"/>
    <property type="evidence" value="ECO:0007669"/>
    <property type="project" value="TreeGrafter"/>
</dbReference>
<evidence type="ECO:0000259" key="1">
    <source>
        <dbReference type="Pfam" id="PF00899"/>
    </source>
</evidence>
<dbReference type="AlphaFoldDB" id="A0A6G4WM18"/>
<protein>
    <submittedName>
        <fullName evidence="3">Ubiquitin-activating enzyme</fullName>
    </submittedName>
</protein>
<dbReference type="RefSeq" id="WP_165034154.1">
    <property type="nucleotide sequence ID" value="NZ_JAAKZF010000135.1"/>
</dbReference>
<dbReference type="Gene3D" id="3.40.50.720">
    <property type="entry name" value="NAD(P)-binding Rossmann-like Domain"/>
    <property type="match status" value="1"/>
</dbReference>
<dbReference type="InterPro" id="IPR035985">
    <property type="entry name" value="Ubiquitin-activating_enz"/>
</dbReference>
<evidence type="ECO:0000313" key="4">
    <source>
        <dbReference type="Proteomes" id="UP001642900"/>
    </source>
</evidence>
<dbReference type="GO" id="GO:0061504">
    <property type="term" value="P:cyclic threonylcarbamoyladenosine biosynthetic process"/>
    <property type="evidence" value="ECO:0007669"/>
    <property type="project" value="TreeGrafter"/>
</dbReference>
<dbReference type="Pfam" id="PF00899">
    <property type="entry name" value="ThiF"/>
    <property type="match status" value="1"/>
</dbReference>
<accession>A0A6G4WM18</accession>
<dbReference type="Proteomes" id="UP001642900">
    <property type="component" value="Unassembled WGS sequence"/>
</dbReference>
<dbReference type="InterPro" id="IPR032701">
    <property type="entry name" value="Prok-E2_B_dom"/>
</dbReference>
<dbReference type="SUPFAM" id="SSF69572">
    <property type="entry name" value="Activating enzymes of the ubiquitin-like proteins"/>
    <property type="match status" value="1"/>
</dbReference>
<feature type="domain" description="THIF-type NAD/FAD binding fold" evidence="1">
    <location>
        <begin position="339"/>
        <end position="549"/>
    </location>
</feature>
<dbReference type="EMBL" id="JAAKZF010000135">
    <property type="protein sequence ID" value="NGO55811.1"/>
    <property type="molecule type" value="Genomic_DNA"/>
</dbReference>
<organism evidence="3 4">
    <name type="scientific">Allomesorhizobium camelthorni</name>
    <dbReference type="NCBI Taxonomy" id="475069"/>
    <lineage>
        <taxon>Bacteria</taxon>
        <taxon>Pseudomonadati</taxon>
        <taxon>Pseudomonadota</taxon>
        <taxon>Alphaproteobacteria</taxon>
        <taxon>Hyphomicrobiales</taxon>
        <taxon>Phyllobacteriaceae</taxon>
        <taxon>Allomesorhizobium</taxon>
    </lineage>
</organism>
<sequence>MPEKALSLRWREAALQLEARLRERTGQVPERLDRPTIDGCYPKRPYVGAWRVAVTFPDSVVRRIDVLATAAFPTVPVRTALVDHPEFMAWPHVESDGILCLLPNLAECDPDDPCAVAENLLNRSIRLIEELLEGSIIARDFQEEFLTYWAYKAQADGTRLFSLLTPAPPSRAVKVWRGEGLEVIGEDAKSLADWVRRRFGANVETTIHDAAFIWLGVPPLPPNYPETASDLRAWAVATGEDAVRALERAAIAEPDYLVAILGALGRGGAGLIGVKVPNPKNLWTHPGSAVEPLSKGFRSGRTPRPILLGRYFGASPVIRASVQRADADWVHGRGQDPRTARLLLSTVVLFGCGSVGGPIACGLAQAGVGRIVLVDPDTLSWPNVGRHPLGASSVGRNKGEALAERLQADFPHLQIEGRAGDVHGTLKNDNELLMKASLIVAATGNWSAENALNRWHVDQGRRRPVLYAWTEPHAVAGHAVAIAPEGGCFQCNIGRTGSPSFRVVTWADGEDANREEPACGAHYQPYGPVELGYVTAMVGDLALDCLLNPPSQSLNRVFATSPRRIHDLGGRWSNEWLAEQGDGGPGVRTVDRPWPRMACTACQTELVGG</sequence>
<dbReference type="InterPro" id="IPR045886">
    <property type="entry name" value="ThiF/MoeB/HesA"/>
</dbReference>
<gene>
    <name evidence="3" type="ORF">G6N73_33195</name>
</gene>
<name>A0A6G4WM18_9HYPH</name>
<dbReference type="GO" id="GO:0008641">
    <property type="term" value="F:ubiquitin-like modifier activating enzyme activity"/>
    <property type="evidence" value="ECO:0007669"/>
    <property type="project" value="InterPro"/>
</dbReference>
<comment type="caution">
    <text evidence="3">The sequence shown here is derived from an EMBL/GenBank/DDBJ whole genome shotgun (WGS) entry which is preliminary data.</text>
</comment>
<reference evidence="3 4" key="1">
    <citation type="submission" date="2020-02" db="EMBL/GenBank/DDBJ databases">
        <title>Genome sequence of strain CCNWXJ40-4.</title>
        <authorList>
            <person name="Gao J."/>
            <person name="Sun J."/>
        </authorList>
    </citation>
    <scope>NUCLEOTIDE SEQUENCE [LARGE SCALE GENOMIC DNA]</scope>
    <source>
        <strain evidence="3 4">CCNWXJ 40-4</strain>
    </source>
</reference>
<evidence type="ECO:0000313" key="3">
    <source>
        <dbReference type="EMBL" id="NGO55811.1"/>
    </source>
</evidence>
<dbReference type="InterPro" id="IPR000594">
    <property type="entry name" value="ThiF_NAD_FAD-bd"/>
</dbReference>
<evidence type="ECO:0000259" key="2">
    <source>
        <dbReference type="Pfam" id="PF14461"/>
    </source>
</evidence>
<dbReference type="Pfam" id="PF14461">
    <property type="entry name" value="Prok-E2_B"/>
    <property type="match status" value="1"/>
</dbReference>
<proteinExistence type="predicted"/>
<feature type="domain" description="Prokaryotic E2 family B" evidence="2">
    <location>
        <begin position="64"/>
        <end position="153"/>
    </location>
</feature>
<keyword evidence="4" id="KW-1185">Reference proteome</keyword>
<dbReference type="PANTHER" id="PTHR43267:SF1">
    <property type="entry name" value="TRNA THREONYLCARBAMOYLADENOSINE DEHYDRATASE"/>
    <property type="match status" value="1"/>
</dbReference>
<dbReference type="PANTHER" id="PTHR43267">
    <property type="entry name" value="TRNA THREONYLCARBAMOYLADENOSINE DEHYDRATASE"/>
    <property type="match status" value="1"/>
</dbReference>